<evidence type="ECO:0000259" key="10">
    <source>
        <dbReference type="PROSITE" id="PS50975"/>
    </source>
</evidence>
<sequence length="419" mass="46115">MASHRVPSGLLKLMRQPVTKTQIRCLSLHERESQKMLIELGVKVPRTKLVCSFNEVREVIRDLGTPCVVKAEIVGQNPQEVVFESGLQGAYHLVDTANKGVAIASQMLGGRLRRQSTQESRTVVKTLCVTETVESDANWYLAMSVDRESYGPIIVISRNGGLSIDEIAKRNSTSFTFKFGLSSGITTSLISQISTQLELSCVQSSNLKHLLQQIFKIFSQKDATLLEINPLAVSEDGTLTSMSTRFIFDDAARERQPDIFALRDTSLEVAEEVEAERHGLVYVKMQGNIGILVNGAGLAMATNDAICFEGGASANFLDTGGKATTKTMQKAFEIITRDERVRAILVNIYGGLTRCDMIAESIIYAVKQLDIRVPMVVRLQGTNSEQGLRLLEEAKLSLDLVVESDWRAAQRVVELASLS</sequence>
<dbReference type="SUPFAM" id="SSF52210">
    <property type="entry name" value="Succinyl-CoA synthetase domains"/>
    <property type="match status" value="1"/>
</dbReference>
<dbReference type="InterPro" id="IPR017866">
    <property type="entry name" value="Succ-CoA_synthase_bsu_CS"/>
</dbReference>
<evidence type="ECO:0000256" key="3">
    <source>
        <dbReference type="ARBA" id="ARBA00022598"/>
    </source>
</evidence>
<dbReference type="Gene3D" id="3.30.1490.20">
    <property type="entry name" value="ATP-grasp fold, A domain"/>
    <property type="match status" value="1"/>
</dbReference>
<dbReference type="PANTHER" id="PTHR11815:SF1">
    <property type="entry name" value="SUCCINATE--COA LIGASE [ADP-FORMING] SUBUNIT BETA, MITOCHONDRIAL"/>
    <property type="match status" value="1"/>
</dbReference>
<dbReference type="Pfam" id="PF08442">
    <property type="entry name" value="ATP-grasp_2"/>
    <property type="match status" value="1"/>
</dbReference>
<keyword evidence="7" id="KW-0460">Magnesium</keyword>
<dbReference type="InterPro" id="IPR016102">
    <property type="entry name" value="Succinyl-CoA_synth-like"/>
</dbReference>
<evidence type="ECO:0000256" key="4">
    <source>
        <dbReference type="ARBA" id="ARBA00022723"/>
    </source>
</evidence>
<dbReference type="PROSITE" id="PS50975">
    <property type="entry name" value="ATP_GRASP"/>
    <property type="match status" value="1"/>
</dbReference>
<feature type="domain" description="ATP-grasp" evidence="10">
    <location>
        <begin position="34"/>
        <end position="71"/>
    </location>
</feature>
<keyword evidence="12" id="KW-1185">Reference proteome</keyword>
<comment type="pathway">
    <text evidence="1">Carbohydrate metabolism; tricarboxylic acid cycle; succinate from succinyl-CoA (ligase route): step 1/1.</text>
</comment>
<organism evidence="11 12">
    <name type="scientific">Ophiocordyceps unilateralis</name>
    <name type="common">Zombie-ant fungus</name>
    <name type="synonym">Torrubia unilateralis</name>
    <dbReference type="NCBI Taxonomy" id="268505"/>
    <lineage>
        <taxon>Eukaryota</taxon>
        <taxon>Fungi</taxon>
        <taxon>Dikarya</taxon>
        <taxon>Ascomycota</taxon>
        <taxon>Pezizomycotina</taxon>
        <taxon>Sordariomycetes</taxon>
        <taxon>Hypocreomycetidae</taxon>
        <taxon>Hypocreales</taxon>
        <taxon>Ophiocordycipitaceae</taxon>
        <taxon>Ophiocordyceps</taxon>
    </lineage>
</organism>
<dbReference type="EMBL" id="LAZP02000013">
    <property type="protein sequence ID" value="PFH62927.1"/>
    <property type="molecule type" value="Genomic_DNA"/>
</dbReference>
<dbReference type="FunFam" id="3.40.50.261:FF:000001">
    <property type="entry name" value="Succinate--CoA ligase [ADP-forming] subunit beta"/>
    <property type="match status" value="1"/>
</dbReference>
<evidence type="ECO:0000256" key="1">
    <source>
        <dbReference type="ARBA" id="ARBA00005064"/>
    </source>
</evidence>
<evidence type="ECO:0000256" key="8">
    <source>
        <dbReference type="ARBA" id="ARBA00022946"/>
    </source>
</evidence>
<dbReference type="Gene3D" id="3.30.470.20">
    <property type="entry name" value="ATP-grasp fold, B domain"/>
    <property type="match status" value="1"/>
</dbReference>
<evidence type="ECO:0000256" key="6">
    <source>
        <dbReference type="ARBA" id="ARBA00022840"/>
    </source>
</evidence>
<keyword evidence="8" id="KW-0809">Transit peptide</keyword>
<dbReference type="AlphaFoldDB" id="A0A2A9PQG8"/>
<dbReference type="GO" id="GO:0004775">
    <property type="term" value="F:succinate-CoA ligase (ADP-forming) activity"/>
    <property type="evidence" value="ECO:0007669"/>
    <property type="project" value="TreeGrafter"/>
</dbReference>
<evidence type="ECO:0000256" key="7">
    <source>
        <dbReference type="ARBA" id="ARBA00022842"/>
    </source>
</evidence>
<dbReference type="SUPFAM" id="SSF56059">
    <property type="entry name" value="Glutathione synthetase ATP-binding domain-like"/>
    <property type="match status" value="1"/>
</dbReference>
<dbReference type="GO" id="GO:0005524">
    <property type="term" value="F:ATP binding"/>
    <property type="evidence" value="ECO:0007669"/>
    <property type="project" value="UniProtKB-UniRule"/>
</dbReference>
<keyword evidence="2" id="KW-0816">Tricarboxylic acid cycle</keyword>
<keyword evidence="4" id="KW-0479">Metal-binding</keyword>
<gene>
    <name evidence="11" type="ORF">XA68_10980</name>
</gene>
<protein>
    <recommendedName>
        <fullName evidence="10">ATP-grasp domain-containing protein</fullName>
    </recommendedName>
</protein>
<proteinExistence type="predicted"/>
<dbReference type="InterPro" id="IPR011761">
    <property type="entry name" value="ATP-grasp"/>
</dbReference>
<keyword evidence="3" id="KW-0436">Ligase</keyword>
<dbReference type="Gene3D" id="3.40.50.261">
    <property type="entry name" value="Succinyl-CoA synthetase domains"/>
    <property type="match status" value="1"/>
</dbReference>
<dbReference type="GO" id="GO:0006104">
    <property type="term" value="P:succinyl-CoA metabolic process"/>
    <property type="evidence" value="ECO:0007669"/>
    <property type="project" value="TreeGrafter"/>
</dbReference>
<keyword evidence="6 9" id="KW-0067">ATP-binding</keyword>
<dbReference type="GO" id="GO:0042709">
    <property type="term" value="C:succinate-CoA ligase complex"/>
    <property type="evidence" value="ECO:0007669"/>
    <property type="project" value="TreeGrafter"/>
</dbReference>
<dbReference type="InterPro" id="IPR013815">
    <property type="entry name" value="ATP_grasp_subdomain_1"/>
</dbReference>
<dbReference type="InterPro" id="IPR013650">
    <property type="entry name" value="ATP-grasp_succ-CoA_synth-type"/>
</dbReference>
<dbReference type="GO" id="GO:0046872">
    <property type="term" value="F:metal ion binding"/>
    <property type="evidence" value="ECO:0007669"/>
    <property type="project" value="UniProtKB-KW"/>
</dbReference>
<dbReference type="OrthoDB" id="1664372at2759"/>
<dbReference type="PROSITE" id="PS01217">
    <property type="entry name" value="SUCCINYL_COA_LIG_3"/>
    <property type="match status" value="1"/>
</dbReference>
<evidence type="ECO:0000313" key="11">
    <source>
        <dbReference type="EMBL" id="PFH62927.1"/>
    </source>
</evidence>
<dbReference type="InterPro" id="IPR005811">
    <property type="entry name" value="SUCC_ACL_C"/>
</dbReference>
<dbReference type="PANTHER" id="PTHR11815">
    <property type="entry name" value="SUCCINYL-COA SYNTHETASE BETA CHAIN"/>
    <property type="match status" value="1"/>
</dbReference>
<dbReference type="UniPathway" id="UPA00223">
    <property type="reaction ID" value="UER00999"/>
</dbReference>
<reference evidence="11 12" key="1">
    <citation type="journal article" date="2015" name="BMC Genomics">
        <title>Gene expression during zombie ant biting behavior reflects the complexity underlying fungal parasitic behavioral manipulation.</title>
        <authorList>
            <person name="de Bekker C."/>
            <person name="Ohm R.A."/>
            <person name="Loreto R.G."/>
            <person name="Sebastian A."/>
            <person name="Albert I."/>
            <person name="Merrow M."/>
            <person name="Brachmann A."/>
            <person name="Hughes D.P."/>
        </authorList>
    </citation>
    <scope>NUCLEOTIDE SEQUENCE [LARGE SCALE GENOMIC DNA]</scope>
    <source>
        <strain evidence="11 12">SC16a</strain>
    </source>
</reference>
<name>A0A2A9PQG8_OPHUN</name>
<reference evidence="11 12" key="2">
    <citation type="journal article" date="2017" name="Sci. Rep.">
        <title>Ant-infecting Ophiocordyceps genomes reveal a high diversity of potential behavioral manipulation genes and a possible major role for enterotoxins.</title>
        <authorList>
            <person name="de Bekker C."/>
            <person name="Ohm R.A."/>
            <person name="Evans H.C."/>
            <person name="Brachmann A."/>
            <person name="Hughes D.P."/>
        </authorList>
    </citation>
    <scope>NUCLEOTIDE SEQUENCE [LARGE SCALE GENOMIC DNA]</scope>
    <source>
        <strain evidence="11 12">SC16a</strain>
    </source>
</reference>
<dbReference type="GO" id="GO:0005739">
    <property type="term" value="C:mitochondrion"/>
    <property type="evidence" value="ECO:0007669"/>
    <property type="project" value="TreeGrafter"/>
</dbReference>
<dbReference type="GO" id="GO:0006099">
    <property type="term" value="P:tricarboxylic acid cycle"/>
    <property type="evidence" value="ECO:0007669"/>
    <property type="project" value="UniProtKB-UniPathway"/>
</dbReference>
<keyword evidence="5 9" id="KW-0547">Nucleotide-binding</keyword>
<comment type="caution">
    <text evidence="11">The sequence shown here is derived from an EMBL/GenBank/DDBJ whole genome shotgun (WGS) entry which is preliminary data.</text>
</comment>
<dbReference type="InterPro" id="IPR005809">
    <property type="entry name" value="Succ_CoA_ligase-like_bsu"/>
</dbReference>
<dbReference type="STRING" id="268505.A0A2A9PQG8"/>
<dbReference type="PIRSF" id="PIRSF001554">
    <property type="entry name" value="SucCS_beta"/>
    <property type="match status" value="1"/>
</dbReference>
<evidence type="ECO:0000256" key="5">
    <source>
        <dbReference type="ARBA" id="ARBA00022741"/>
    </source>
</evidence>
<dbReference type="Pfam" id="PF00549">
    <property type="entry name" value="Ligase_CoA"/>
    <property type="match status" value="1"/>
</dbReference>
<evidence type="ECO:0000256" key="2">
    <source>
        <dbReference type="ARBA" id="ARBA00022532"/>
    </source>
</evidence>
<evidence type="ECO:0000256" key="9">
    <source>
        <dbReference type="PROSITE-ProRule" id="PRU00409"/>
    </source>
</evidence>
<dbReference type="Proteomes" id="UP000037136">
    <property type="component" value="Unassembled WGS sequence"/>
</dbReference>
<evidence type="ECO:0000313" key="12">
    <source>
        <dbReference type="Proteomes" id="UP000037136"/>
    </source>
</evidence>
<accession>A0A2A9PQG8</accession>